<dbReference type="Proteomes" id="UP000019202">
    <property type="component" value="Unassembled WGS sequence"/>
</dbReference>
<dbReference type="AlphaFoldDB" id="W1IZQ9"/>
<dbReference type="EMBL" id="CBXF010000098">
    <property type="protein sequence ID" value="CDL83919.1"/>
    <property type="molecule type" value="Genomic_DNA"/>
</dbReference>
<gene>
    <name evidence="1" type="ORF">XSR1_390012</name>
</gene>
<organism evidence="1 2">
    <name type="scientific">Xenorhabdus szentirmaii DSM 16338</name>
    <dbReference type="NCBI Taxonomy" id="1427518"/>
    <lineage>
        <taxon>Bacteria</taxon>
        <taxon>Pseudomonadati</taxon>
        <taxon>Pseudomonadota</taxon>
        <taxon>Gammaproteobacteria</taxon>
        <taxon>Enterobacterales</taxon>
        <taxon>Morganellaceae</taxon>
        <taxon>Xenorhabdus</taxon>
    </lineage>
</organism>
<protein>
    <submittedName>
        <fullName evidence="1">Uncharacterized protein</fullName>
    </submittedName>
</protein>
<sequence length="262" mass="30376">MDPSVAEQFELPTTFRVDDGYAEDISDSKNLAEMLLNIAVQFENKSKITYARKVFKRAPCRIRKGGIYQYTSCQERRDTETKDIGELDPDKHVWKCPIQVGLYKPEYWSGNYARANNCYAYACNIRMNPASDFNWPHPGYFSKERVKIPSDDQELLDGVKNDGIVKYADGMNCPTSSKDEPVWLTLLFSGLIDDQYWDYHWYRCIKEGNRFIWAHKMGPNPIEKIDTEKVEAVKANAEINQYTRFHGDFLIPKVTICARARP</sequence>
<reference evidence="1" key="1">
    <citation type="submission" date="2013-11" db="EMBL/GenBank/DDBJ databases">
        <title>Draft genome sequence and annotation of the entomopathogenic bacteria, Xenorhabdus cabanillasi strain JM26 and Xenorhabdus szentirmai strain DSM 16338.</title>
        <authorList>
            <person name="Gualtieri M."/>
            <person name="Ogier J.C."/>
            <person name="Pages S."/>
            <person name="Givaudan A."/>
            <person name="Gaudriault S."/>
        </authorList>
    </citation>
    <scope>NUCLEOTIDE SEQUENCE [LARGE SCALE GENOMIC DNA]</scope>
    <source>
        <strain evidence="1">DSM 16338</strain>
    </source>
</reference>
<dbReference type="OrthoDB" id="6015145at2"/>
<evidence type="ECO:0000313" key="1">
    <source>
        <dbReference type="EMBL" id="CDL83919.1"/>
    </source>
</evidence>
<accession>W1IZQ9</accession>
<proteinExistence type="predicted"/>
<name>W1IZQ9_9GAMM</name>
<keyword evidence="2" id="KW-1185">Reference proteome</keyword>
<comment type="caution">
    <text evidence="1">The sequence shown here is derived from an EMBL/GenBank/DDBJ whole genome shotgun (WGS) entry which is preliminary data.</text>
</comment>
<dbReference type="RefSeq" id="WP_038239676.1">
    <property type="nucleotide sequence ID" value="NZ_CAWLWS010000098.1"/>
</dbReference>
<evidence type="ECO:0000313" key="2">
    <source>
        <dbReference type="Proteomes" id="UP000019202"/>
    </source>
</evidence>